<dbReference type="EMBL" id="FUEG01000049">
    <property type="protein sequence ID" value="SJL17819.1"/>
    <property type="molecule type" value="Genomic_DNA"/>
</dbReference>
<feature type="compositionally biased region" description="Polar residues" evidence="1">
    <location>
        <begin position="39"/>
        <end position="51"/>
    </location>
</feature>
<evidence type="ECO:0000313" key="3">
    <source>
        <dbReference type="Proteomes" id="UP000219338"/>
    </source>
</evidence>
<gene>
    <name evidence="2" type="ORF">ARMOST_21381</name>
</gene>
<organism evidence="2 3">
    <name type="scientific">Armillaria ostoyae</name>
    <name type="common">Armillaria root rot fungus</name>
    <dbReference type="NCBI Taxonomy" id="47428"/>
    <lineage>
        <taxon>Eukaryota</taxon>
        <taxon>Fungi</taxon>
        <taxon>Dikarya</taxon>
        <taxon>Basidiomycota</taxon>
        <taxon>Agaricomycotina</taxon>
        <taxon>Agaricomycetes</taxon>
        <taxon>Agaricomycetidae</taxon>
        <taxon>Agaricales</taxon>
        <taxon>Marasmiineae</taxon>
        <taxon>Physalacriaceae</taxon>
        <taxon>Armillaria</taxon>
    </lineage>
</organism>
<feature type="region of interest" description="Disordered" evidence="1">
    <location>
        <begin position="33"/>
        <end position="80"/>
    </location>
</feature>
<dbReference type="AlphaFoldDB" id="A0A284SA18"/>
<evidence type="ECO:0000256" key="1">
    <source>
        <dbReference type="SAM" id="MobiDB-lite"/>
    </source>
</evidence>
<evidence type="ECO:0000313" key="2">
    <source>
        <dbReference type="EMBL" id="SJL17819.1"/>
    </source>
</evidence>
<dbReference type="Proteomes" id="UP000219338">
    <property type="component" value="Unassembled WGS sequence"/>
</dbReference>
<protein>
    <submittedName>
        <fullName evidence="2">Uncharacterized protein</fullName>
    </submittedName>
</protein>
<keyword evidence="3" id="KW-1185">Reference proteome</keyword>
<sequence>MVHASDTDPLPLDLIFSDADFFFRAGTEMYKISSPPQPSQILRNSSQASSRRSGRVERYSSQTRGICTVRQSHSSSRTKDDDICYASVWSADLAFCRKDETIAEASTHDELVARGGESAKLYGIQASAFVDI</sequence>
<dbReference type="OrthoDB" id="2679959at2759"/>
<proteinExistence type="predicted"/>
<feature type="compositionally biased region" description="Polar residues" evidence="1">
    <location>
        <begin position="59"/>
        <end position="75"/>
    </location>
</feature>
<reference evidence="3" key="1">
    <citation type="journal article" date="2017" name="Nat. Ecol. Evol.">
        <title>Genome expansion and lineage-specific genetic innovations in the forest pathogenic fungi Armillaria.</title>
        <authorList>
            <person name="Sipos G."/>
            <person name="Prasanna A.N."/>
            <person name="Walter M.C."/>
            <person name="O'Connor E."/>
            <person name="Balint B."/>
            <person name="Krizsan K."/>
            <person name="Kiss B."/>
            <person name="Hess J."/>
            <person name="Varga T."/>
            <person name="Slot J."/>
            <person name="Riley R."/>
            <person name="Boka B."/>
            <person name="Rigling D."/>
            <person name="Barry K."/>
            <person name="Lee J."/>
            <person name="Mihaltcheva S."/>
            <person name="LaButti K."/>
            <person name="Lipzen A."/>
            <person name="Waldron R."/>
            <person name="Moloney N.M."/>
            <person name="Sperisen C."/>
            <person name="Kredics L."/>
            <person name="Vagvoelgyi C."/>
            <person name="Patrignani A."/>
            <person name="Fitzpatrick D."/>
            <person name="Nagy I."/>
            <person name="Doyle S."/>
            <person name="Anderson J.B."/>
            <person name="Grigoriev I.V."/>
            <person name="Gueldener U."/>
            <person name="Muensterkoetter M."/>
            <person name="Nagy L.G."/>
        </authorList>
    </citation>
    <scope>NUCLEOTIDE SEQUENCE [LARGE SCALE GENOMIC DNA]</scope>
    <source>
        <strain evidence="3">C18/9</strain>
    </source>
</reference>
<name>A0A284SA18_ARMOS</name>
<accession>A0A284SA18</accession>